<dbReference type="InterPro" id="IPR050245">
    <property type="entry name" value="PrsA_foldase"/>
</dbReference>
<dbReference type="InterPro" id="IPR027304">
    <property type="entry name" value="Trigger_fact/SurA_dom_sf"/>
</dbReference>
<name>A0A382QF61_9ZZZZ</name>
<evidence type="ECO:0000313" key="6">
    <source>
        <dbReference type="EMBL" id="SVC84179.1"/>
    </source>
</evidence>
<dbReference type="EC" id="5.2.1.8" evidence="2"/>
<proteinExistence type="predicted"/>
<evidence type="ECO:0000256" key="2">
    <source>
        <dbReference type="ARBA" id="ARBA00013194"/>
    </source>
</evidence>
<dbReference type="GO" id="GO:0003755">
    <property type="term" value="F:peptidyl-prolyl cis-trans isomerase activity"/>
    <property type="evidence" value="ECO:0007669"/>
    <property type="project" value="UniProtKB-KW"/>
</dbReference>
<gene>
    <name evidence="6" type="ORF">METZ01_LOCUS337033</name>
</gene>
<dbReference type="Pfam" id="PF13623">
    <property type="entry name" value="SurA_N_2"/>
    <property type="match status" value="1"/>
</dbReference>
<dbReference type="AlphaFoldDB" id="A0A382QF61"/>
<sequence length="164" mass="18814">MLGLLVGVFLASFSLIKETNLKNEGGWVAKVDGVEISRAKYLLQIESLRIDKRNPLNKKDRDYVLERMIEEQLLIQRAKDLGMFTSNNMIRGTVVQQMINFIISNNSLTTVDDKDLEKFFLKNKGFFTNANRLRIKQIYFSDKNPTLALEKANEAFTLLFSGKS</sequence>
<protein>
    <recommendedName>
        <fullName evidence="2">peptidylprolyl isomerase</fullName>
        <ecNumber evidence="2">5.2.1.8</ecNumber>
    </recommendedName>
</protein>
<evidence type="ECO:0000256" key="3">
    <source>
        <dbReference type="ARBA" id="ARBA00022729"/>
    </source>
</evidence>
<dbReference type="Gene3D" id="1.10.8.1040">
    <property type="match status" value="1"/>
</dbReference>
<keyword evidence="5" id="KW-0413">Isomerase</keyword>
<keyword evidence="4" id="KW-0697">Rotamase</keyword>
<organism evidence="6">
    <name type="scientific">marine metagenome</name>
    <dbReference type="NCBI Taxonomy" id="408172"/>
    <lineage>
        <taxon>unclassified sequences</taxon>
        <taxon>metagenomes</taxon>
        <taxon>ecological metagenomes</taxon>
    </lineage>
</organism>
<dbReference type="PANTHER" id="PTHR47245:SF1">
    <property type="entry name" value="FOLDASE PROTEIN PRSA"/>
    <property type="match status" value="1"/>
</dbReference>
<comment type="catalytic activity">
    <reaction evidence="1">
        <text>[protein]-peptidylproline (omega=180) = [protein]-peptidylproline (omega=0)</text>
        <dbReference type="Rhea" id="RHEA:16237"/>
        <dbReference type="Rhea" id="RHEA-COMP:10747"/>
        <dbReference type="Rhea" id="RHEA-COMP:10748"/>
        <dbReference type="ChEBI" id="CHEBI:83833"/>
        <dbReference type="ChEBI" id="CHEBI:83834"/>
        <dbReference type="EC" id="5.2.1.8"/>
    </reaction>
</comment>
<evidence type="ECO:0000256" key="4">
    <source>
        <dbReference type="ARBA" id="ARBA00023110"/>
    </source>
</evidence>
<reference evidence="6" key="1">
    <citation type="submission" date="2018-05" db="EMBL/GenBank/DDBJ databases">
        <authorList>
            <person name="Lanie J.A."/>
            <person name="Ng W.-L."/>
            <person name="Kazmierczak K.M."/>
            <person name="Andrzejewski T.M."/>
            <person name="Davidsen T.M."/>
            <person name="Wayne K.J."/>
            <person name="Tettelin H."/>
            <person name="Glass J.I."/>
            <person name="Rusch D."/>
            <person name="Podicherti R."/>
            <person name="Tsui H.-C.T."/>
            <person name="Winkler M.E."/>
        </authorList>
    </citation>
    <scope>NUCLEOTIDE SEQUENCE</scope>
</reference>
<accession>A0A382QF61</accession>
<feature type="non-terminal residue" evidence="6">
    <location>
        <position position="164"/>
    </location>
</feature>
<keyword evidence="3" id="KW-0732">Signal</keyword>
<evidence type="ECO:0000256" key="5">
    <source>
        <dbReference type="ARBA" id="ARBA00023235"/>
    </source>
</evidence>
<dbReference type="SUPFAM" id="SSF109998">
    <property type="entry name" value="Triger factor/SurA peptide-binding domain-like"/>
    <property type="match status" value="1"/>
</dbReference>
<dbReference type="EMBL" id="UINC01114105">
    <property type="protein sequence ID" value="SVC84179.1"/>
    <property type="molecule type" value="Genomic_DNA"/>
</dbReference>
<dbReference type="PANTHER" id="PTHR47245">
    <property type="entry name" value="PEPTIDYLPROLYL ISOMERASE"/>
    <property type="match status" value="1"/>
</dbReference>
<evidence type="ECO:0000256" key="1">
    <source>
        <dbReference type="ARBA" id="ARBA00000971"/>
    </source>
</evidence>